<dbReference type="InterPro" id="IPR057661">
    <property type="entry name" value="RsdA/BaiN/AoA(So)_Rossmann"/>
</dbReference>
<dbReference type="SUPFAM" id="SSF160996">
    <property type="entry name" value="HI0933 insert domain-like"/>
    <property type="match status" value="1"/>
</dbReference>
<dbReference type="InterPro" id="IPR023166">
    <property type="entry name" value="BaiN-like_dom_sf"/>
</dbReference>
<keyword evidence="7" id="KW-1185">Reference proteome</keyword>
<dbReference type="InterPro" id="IPR055178">
    <property type="entry name" value="RsdA/BaiN/AoA(So)-like_dom"/>
</dbReference>
<feature type="domain" description="RsdA/BaiN/AoA(So)-like Rossmann fold-like" evidence="4">
    <location>
        <begin position="4"/>
        <end position="394"/>
    </location>
</feature>
<dbReference type="EMBL" id="JBBMRA010000012">
    <property type="protein sequence ID" value="MEM5537179.1"/>
    <property type="molecule type" value="Genomic_DNA"/>
</dbReference>
<keyword evidence="6" id="KW-0560">Oxidoreductase</keyword>
<dbReference type="PRINTS" id="PR00411">
    <property type="entry name" value="PNDRDTASEI"/>
</dbReference>
<comment type="cofactor">
    <cofactor evidence="1">
        <name>FAD</name>
        <dbReference type="ChEBI" id="CHEBI:57692"/>
    </cofactor>
</comment>
<evidence type="ECO:0000259" key="5">
    <source>
        <dbReference type="Pfam" id="PF22780"/>
    </source>
</evidence>
<keyword evidence="3" id="KW-0274">FAD</keyword>
<dbReference type="Proteomes" id="UP001449225">
    <property type="component" value="Unassembled WGS sequence"/>
</dbReference>
<dbReference type="PANTHER" id="PTHR42887:SF2">
    <property type="entry name" value="OS12G0638800 PROTEIN"/>
    <property type="match status" value="1"/>
</dbReference>
<dbReference type="InterPro" id="IPR036188">
    <property type="entry name" value="FAD/NAD-bd_sf"/>
</dbReference>
<dbReference type="NCBIfam" id="TIGR00275">
    <property type="entry name" value="aminoacetone oxidase family FAD-binding enzyme"/>
    <property type="match status" value="1"/>
</dbReference>
<accession>A0ABU9TTZ9</accession>
<evidence type="ECO:0000256" key="3">
    <source>
        <dbReference type="ARBA" id="ARBA00022827"/>
    </source>
</evidence>
<dbReference type="PRINTS" id="PR00368">
    <property type="entry name" value="FADPNR"/>
</dbReference>
<dbReference type="EC" id="1.14.13.-" evidence="6"/>
<dbReference type="Pfam" id="PF03486">
    <property type="entry name" value="HI0933_like"/>
    <property type="match status" value="1"/>
</dbReference>
<dbReference type="SUPFAM" id="SSF51905">
    <property type="entry name" value="FAD/NAD(P)-binding domain"/>
    <property type="match status" value="1"/>
</dbReference>
<sequence>MLYDVVIIGAGASGLMCAATAGYRGRSVLVLEHTAKVGRKILMSGGGRCNFTNMHNTHANFISQNPHFCKSALSRYTAQDFIDLVDRHGIEYHEKTLGQLFCNESSKEILQLLLTECEWAGVEIKTDTAVSAVLQTDKGFSLTTAQGKIECQSVVVATGGLSIPNGGATSFAYDLAEQYSLNVLPRTASLVPFTLQPKDKEVLKELSGVSHLIKASVVDQHGVKTSFVEMMLFTHRGLSGPAILQISNYWQPGDEVELDLFPEFDLLEWLRAQRESRPKAEITTIMAQQMSKRMAQILCAKFELAGVMGSFSNKQLEAINAAFRGWIIKPSGTEGYRTAEVTLGGIDTDEINQKTMEAKNTPGLFFIGECLDVTGHLGGHNFQWAWASGFAAGQVV</sequence>
<keyword evidence="2" id="KW-0285">Flavoprotein</keyword>
<evidence type="ECO:0000256" key="2">
    <source>
        <dbReference type="ARBA" id="ARBA00022630"/>
    </source>
</evidence>
<gene>
    <name evidence="6" type="ORF">WNY58_12345</name>
</gene>
<dbReference type="Pfam" id="PF22780">
    <property type="entry name" value="HI0933_like_1st"/>
    <property type="match status" value="1"/>
</dbReference>
<dbReference type="Gene3D" id="3.50.50.60">
    <property type="entry name" value="FAD/NAD(P)-binding domain"/>
    <property type="match status" value="1"/>
</dbReference>
<evidence type="ECO:0000313" key="6">
    <source>
        <dbReference type="EMBL" id="MEM5537179.1"/>
    </source>
</evidence>
<protein>
    <submittedName>
        <fullName evidence="6">NAD(P)/FAD-dependent oxidoreductase</fullName>
        <ecNumber evidence="6">1.14.13.-</ecNumber>
    </submittedName>
</protein>
<dbReference type="RefSeq" id="WP_342854725.1">
    <property type="nucleotide sequence ID" value="NZ_JBBMRA010000012.1"/>
</dbReference>
<dbReference type="GO" id="GO:0016491">
    <property type="term" value="F:oxidoreductase activity"/>
    <property type="evidence" value="ECO:0007669"/>
    <property type="project" value="UniProtKB-KW"/>
</dbReference>
<comment type="caution">
    <text evidence="6">The sequence shown here is derived from an EMBL/GenBank/DDBJ whole genome shotgun (WGS) entry which is preliminary data.</text>
</comment>
<proteinExistence type="predicted"/>
<dbReference type="InterPro" id="IPR004792">
    <property type="entry name" value="BaiN-like"/>
</dbReference>
<dbReference type="Gene3D" id="2.40.30.10">
    <property type="entry name" value="Translation factors"/>
    <property type="match status" value="1"/>
</dbReference>
<evidence type="ECO:0000256" key="1">
    <source>
        <dbReference type="ARBA" id="ARBA00001974"/>
    </source>
</evidence>
<name>A0ABU9TTZ9_9GAMM</name>
<dbReference type="Gene3D" id="1.10.8.260">
    <property type="entry name" value="HI0933 insert domain-like"/>
    <property type="match status" value="1"/>
</dbReference>
<evidence type="ECO:0000313" key="7">
    <source>
        <dbReference type="Proteomes" id="UP001449225"/>
    </source>
</evidence>
<feature type="domain" description="RsdA/BaiN/AoA(So)-like insert" evidence="5">
    <location>
        <begin position="188"/>
        <end position="341"/>
    </location>
</feature>
<organism evidence="6 7">
    <name type="scientific">Neptuniibacter pectenicola</name>
    <dbReference type="NCBI Taxonomy" id="1806669"/>
    <lineage>
        <taxon>Bacteria</taxon>
        <taxon>Pseudomonadati</taxon>
        <taxon>Pseudomonadota</taxon>
        <taxon>Gammaproteobacteria</taxon>
        <taxon>Oceanospirillales</taxon>
        <taxon>Oceanospirillaceae</taxon>
        <taxon>Neptuniibacter</taxon>
    </lineage>
</organism>
<reference evidence="6 7" key="1">
    <citation type="submission" date="2024-03" db="EMBL/GenBank/DDBJ databases">
        <title>Community enrichment and isolation of bacterial strains for fucoidan degradation.</title>
        <authorList>
            <person name="Sichert A."/>
        </authorList>
    </citation>
    <scope>NUCLEOTIDE SEQUENCE [LARGE SCALE GENOMIC DNA]</scope>
    <source>
        <strain evidence="6 7">AS76</strain>
    </source>
</reference>
<dbReference type="PANTHER" id="PTHR42887">
    <property type="entry name" value="OS12G0638800 PROTEIN"/>
    <property type="match status" value="1"/>
</dbReference>
<evidence type="ECO:0000259" key="4">
    <source>
        <dbReference type="Pfam" id="PF03486"/>
    </source>
</evidence>